<comment type="caution">
    <text evidence="3">The sequence shown here is derived from an EMBL/GenBank/DDBJ whole genome shotgun (WGS) entry which is preliminary data.</text>
</comment>
<dbReference type="GO" id="GO:0097367">
    <property type="term" value="F:carbohydrate derivative binding"/>
    <property type="evidence" value="ECO:0007669"/>
    <property type="project" value="InterPro"/>
</dbReference>
<reference evidence="3" key="3">
    <citation type="submission" date="2022-01" db="EMBL/GenBank/DDBJ databases">
        <title>Collection of gut derived symbiotic bacterial strains cultured from healthy donors.</title>
        <authorList>
            <person name="Lin H."/>
            <person name="Kohout C."/>
            <person name="Waligurski E."/>
            <person name="Pamer E.G."/>
        </authorList>
    </citation>
    <scope>NUCLEOTIDE SEQUENCE</scope>
    <source>
        <strain evidence="3">DFI.6.55</strain>
    </source>
</reference>
<accession>A0AAW5C2V8</accession>
<name>A0AAW5C2V8_9FIRM</name>
<dbReference type="PROSITE" id="PS51464">
    <property type="entry name" value="SIS"/>
    <property type="match status" value="2"/>
</dbReference>
<dbReference type="PANTHER" id="PTHR10937:SF17">
    <property type="entry name" value="GLUCOSAMINE-FRUCTOSE-6-PHOSPHATE AMINOTRANSFERASE"/>
    <property type="match status" value="1"/>
</dbReference>
<sequence length="368" mass="41241">MSTTEISMLRYIQETPDQVRANIGDSKNLTRRMVDLFLSHPYRTIWLVACGSSCNACHCARYYMKSRLGAEVKIVTPFTFNHYEHDMTPEDFVVCISQSGCSTNTIESLRLCRKLGVPAIGLTGNIHSDFKNEADEVIDFGLGSEKLDFVTKGVVTLTAFLMLFALHAARAQNILSDEDVIADKKQMMACMDSYDALIAAYPAYFEANKQKLLSMERVYLIGAGANYGTVLEGAVKIGETVHILAVGYEIDESIHGPQIQLTPNYNLFFLDPGDETSTRIRQEWQAAQKITDRVFALSNNPDLKGTGVMRVPAVEDELFSPLYSLAFVQLTAYYVAETNYTWHQHPLLQDFKTMLSGKSDTYKAYDCT</sequence>
<evidence type="ECO:0000256" key="1">
    <source>
        <dbReference type="ARBA" id="ARBA00022737"/>
    </source>
</evidence>
<evidence type="ECO:0000313" key="6">
    <source>
        <dbReference type="Proteomes" id="UP001299608"/>
    </source>
</evidence>
<dbReference type="Gene3D" id="3.40.50.10490">
    <property type="entry name" value="Glucose-6-phosphate isomerase like protein, domain 1"/>
    <property type="match status" value="2"/>
</dbReference>
<dbReference type="SUPFAM" id="SSF53697">
    <property type="entry name" value="SIS domain"/>
    <property type="match status" value="1"/>
</dbReference>
<protein>
    <submittedName>
        <fullName evidence="3">SIS domain-containing protein</fullName>
    </submittedName>
</protein>
<keyword evidence="1" id="KW-0677">Repeat</keyword>
<evidence type="ECO:0000313" key="3">
    <source>
        <dbReference type="EMBL" id="MCG4746579.1"/>
    </source>
</evidence>
<reference evidence="4 5" key="1">
    <citation type="journal article" date="2020" name="Cell Host Microbe">
        <title>Functional and Genomic Variation between Human-Derived Isolates of Lachnospiraceae Reveals Inter- and Intra-Species Diversity.</title>
        <authorList>
            <person name="Sorbara M.T."/>
            <person name="Littmann E.R."/>
            <person name="Fontana E."/>
            <person name="Moody T.U."/>
            <person name="Kohout C.E."/>
            <person name="Gjonbalaj M."/>
            <person name="Eaton V."/>
            <person name="Seok R."/>
            <person name="Leiner I.M."/>
            <person name="Pamer E.G."/>
        </authorList>
    </citation>
    <scope>NUCLEOTIDE SEQUENCE [LARGE SCALE GENOMIC DNA]</scope>
    <source>
        <strain evidence="4 5">MSK.1.17</strain>
    </source>
</reference>
<dbReference type="InterPro" id="IPR046348">
    <property type="entry name" value="SIS_dom_sf"/>
</dbReference>
<keyword evidence="5" id="KW-1185">Reference proteome</keyword>
<dbReference type="GO" id="GO:0004360">
    <property type="term" value="F:glutamine-fructose-6-phosphate transaminase (isomerizing) activity"/>
    <property type="evidence" value="ECO:0007669"/>
    <property type="project" value="TreeGrafter"/>
</dbReference>
<dbReference type="InterPro" id="IPR035490">
    <property type="entry name" value="GlmS/FrlB_SIS"/>
</dbReference>
<gene>
    <name evidence="4" type="ORF">G5B36_05110</name>
    <name evidence="3" type="ORF">L0N08_14245</name>
</gene>
<dbReference type="GO" id="GO:0006487">
    <property type="term" value="P:protein N-linked glycosylation"/>
    <property type="evidence" value="ECO:0007669"/>
    <property type="project" value="TreeGrafter"/>
</dbReference>
<proteinExistence type="predicted"/>
<dbReference type="InterPro" id="IPR035466">
    <property type="entry name" value="GlmS/AgaS_SIS"/>
</dbReference>
<evidence type="ECO:0000259" key="2">
    <source>
        <dbReference type="PROSITE" id="PS51464"/>
    </source>
</evidence>
<reference evidence="4" key="2">
    <citation type="submission" date="2020-02" db="EMBL/GenBank/DDBJ databases">
        <authorList>
            <person name="Littmann E."/>
            <person name="Sorbara M."/>
        </authorList>
    </citation>
    <scope>NUCLEOTIDE SEQUENCE</scope>
    <source>
        <strain evidence="4">MSK.1.17</strain>
    </source>
</reference>
<dbReference type="GO" id="GO:0006047">
    <property type="term" value="P:UDP-N-acetylglucosamine metabolic process"/>
    <property type="evidence" value="ECO:0007669"/>
    <property type="project" value="TreeGrafter"/>
</dbReference>
<feature type="domain" description="SIS" evidence="2">
    <location>
        <begin position="33"/>
        <end position="179"/>
    </location>
</feature>
<dbReference type="CDD" id="cd05009">
    <property type="entry name" value="SIS_GlmS_GlmD_2"/>
    <property type="match status" value="1"/>
</dbReference>
<organism evidence="3 6">
    <name type="scientific">Enterocloster aldenensis</name>
    <dbReference type="NCBI Taxonomy" id="358742"/>
    <lineage>
        <taxon>Bacteria</taxon>
        <taxon>Bacillati</taxon>
        <taxon>Bacillota</taxon>
        <taxon>Clostridia</taxon>
        <taxon>Lachnospirales</taxon>
        <taxon>Lachnospiraceae</taxon>
        <taxon>Enterocloster</taxon>
    </lineage>
</organism>
<dbReference type="AlphaFoldDB" id="A0AAW5C2V8"/>
<dbReference type="PANTHER" id="PTHR10937">
    <property type="entry name" value="GLUCOSAMINE--FRUCTOSE-6-PHOSPHATE AMINOTRANSFERASE, ISOMERIZING"/>
    <property type="match status" value="1"/>
</dbReference>
<dbReference type="RefSeq" id="WP_165641347.1">
    <property type="nucleotide sequence ID" value="NZ_JAAITT010000005.1"/>
</dbReference>
<evidence type="ECO:0000313" key="5">
    <source>
        <dbReference type="Proteomes" id="UP000669239"/>
    </source>
</evidence>
<dbReference type="EMBL" id="JAKNGE010000016">
    <property type="protein sequence ID" value="MCG4746579.1"/>
    <property type="molecule type" value="Genomic_DNA"/>
</dbReference>
<feature type="domain" description="SIS" evidence="2">
    <location>
        <begin position="208"/>
        <end position="346"/>
    </location>
</feature>
<evidence type="ECO:0000313" key="4">
    <source>
        <dbReference type="EMBL" id="NSJ48078.1"/>
    </source>
</evidence>
<dbReference type="Proteomes" id="UP000669239">
    <property type="component" value="Unassembled WGS sequence"/>
</dbReference>
<dbReference type="GO" id="GO:0006002">
    <property type="term" value="P:fructose 6-phosphate metabolic process"/>
    <property type="evidence" value="ECO:0007669"/>
    <property type="project" value="TreeGrafter"/>
</dbReference>
<dbReference type="Proteomes" id="UP001299608">
    <property type="component" value="Unassembled WGS sequence"/>
</dbReference>
<dbReference type="EMBL" id="JAAITT010000005">
    <property type="protein sequence ID" value="NSJ48078.1"/>
    <property type="molecule type" value="Genomic_DNA"/>
</dbReference>
<dbReference type="Pfam" id="PF01380">
    <property type="entry name" value="SIS"/>
    <property type="match status" value="1"/>
</dbReference>
<dbReference type="InterPro" id="IPR001347">
    <property type="entry name" value="SIS_dom"/>
</dbReference>
<dbReference type="CDD" id="cd05008">
    <property type="entry name" value="SIS_GlmS_GlmD_1"/>
    <property type="match status" value="1"/>
</dbReference>